<gene>
    <name evidence="2" type="ORF">GCM10010918_14310</name>
</gene>
<proteinExistence type="predicted"/>
<dbReference type="Pfam" id="PF00756">
    <property type="entry name" value="Esterase"/>
    <property type="match status" value="1"/>
</dbReference>
<dbReference type="InterPro" id="IPR050583">
    <property type="entry name" value="Mycobacterial_A85_antigen"/>
</dbReference>
<dbReference type="EMBL" id="BMHY01000002">
    <property type="protein sequence ID" value="GGG61857.1"/>
    <property type="molecule type" value="Genomic_DNA"/>
</dbReference>
<feature type="signal peptide" evidence="1">
    <location>
        <begin position="1"/>
        <end position="25"/>
    </location>
</feature>
<evidence type="ECO:0008006" key="4">
    <source>
        <dbReference type="Google" id="ProtNLM"/>
    </source>
</evidence>
<sequence>MRDQMKKIIGTAVIMLLLAGCGSTAAQRTMIDSSGTAKETLEAAAQTSDSSRMQHLTLESEALGKAMKVNVYLPEEYADGAGGPYPVLYALHGKNGNENSFFSSGLNIGERAAKLVNEGRIAPFIIVSPQLDNSYGVNSSEKLDKRHEYALGRYEDYLLKDLIPAIDANYNTVANREGRYIGGISMGGYAALHLALTHPDMFSKVGGHSAAVWKETPDYLAWLYQGDQPQEEVDPVMLVGKGAAKKLAIYLDHGDKEHESIADGNQALMEALDKAGVSYEYHSSPGGHNDKYWAAHMDDYLQFYGNKGEEGKK</sequence>
<dbReference type="InterPro" id="IPR000801">
    <property type="entry name" value="Esterase-like"/>
</dbReference>
<dbReference type="PANTHER" id="PTHR48098:SF1">
    <property type="entry name" value="DIACYLGLYCEROL ACYLTRANSFERASE_MYCOLYLTRANSFERASE AG85A"/>
    <property type="match status" value="1"/>
</dbReference>
<keyword evidence="1" id="KW-0732">Signal</keyword>
<evidence type="ECO:0000256" key="1">
    <source>
        <dbReference type="SAM" id="SignalP"/>
    </source>
</evidence>
<dbReference type="InterPro" id="IPR029058">
    <property type="entry name" value="AB_hydrolase_fold"/>
</dbReference>
<dbReference type="Proteomes" id="UP000600247">
    <property type="component" value="Unassembled WGS sequence"/>
</dbReference>
<dbReference type="PROSITE" id="PS51257">
    <property type="entry name" value="PROKAR_LIPOPROTEIN"/>
    <property type="match status" value="1"/>
</dbReference>
<reference evidence="2 3" key="1">
    <citation type="journal article" date="2014" name="Int. J. Syst. Evol. Microbiol.">
        <title>Complete genome sequence of Corynebacterium casei LMG S-19264T (=DSM 44701T), isolated from a smear-ripened cheese.</title>
        <authorList>
            <consortium name="US DOE Joint Genome Institute (JGI-PGF)"/>
            <person name="Walter F."/>
            <person name="Albersmeier A."/>
            <person name="Kalinowski J."/>
            <person name="Ruckert C."/>
        </authorList>
    </citation>
    <scope>NUCLEOTIDE SEQUENCE [LARGE SCALE GENOMIC DNA]</scope>
    <source>
        <strain evidence="2 3">CGMCC 1.15286</strain>
    </source>
</reference>
<comment type="caution">
    <text evidence="2">The sequence shown here is derived from an EMBL/GenBank/DDBJ whole genome shotgun (WGS) entry which is preliminary data.</text>
</comment>
<organism evidence="2 3">
    <name type="scientific">Paenibacillus radicis</name>
    <name type="common">ex Gao et al. 2016</name>
    <dbReference type="NCBI Taxonomy" id="1737354"/>
    <lineage>
        <taxon>Bacteria</taxon>
        <taxon>Bacillati</taxon>
        <taxon>Bacillota</taxon>
        <taxon>Bacilli</taxon>
        <taxon>Bacillales</taxon>
        <taxon>Paenibacillaceae</taxon>
        <taxon>Paenibacillus</taxon>
    </lineage>
</organism>
<dbReference type="SUPFAM" id="SSF53474">
    <property type="entry name" value="alpha/beta-Hydrolases"/>
    <property type="match status" value="1"/>
</dbReference>
<evidence type="ECO:0000313" key="2">
    <source>
        <dbReference type="EMBL" id="GGG61857.1"/>
    </source>
</evidence>
<feature type="chain" id="PRO_5037977662" description="Esterase" evidence="1">
    <location>
        <begin position="26"/>
        <end position="313"/>
    </location>
</feature>
<evidence type="ECO:0000313" key="3">
    <source>
        <dbReference type="Proteomes" id="UP000600247"/>
    </source>
</evidence>
<keyword evidence="3" id="KW-1185">Reference proteome</keyword>
<dbReference type="GO" id="GO:0016747">
    <property type="term" value="F:acyltransferase activity, transferring groups other than amino-acyl groups"/>
    <property type="evidence" value="ECO:0007669"/>
    <property type="project" value="TreeGrafter"/>
</dbReference>
<name>A0A917LWJ0_9BACL</name>
<dbReference type="PANTHER" id="PTHR48098">
    <property type="entry name" value="ENTEROCHELIN ESTERASE-RELATED"/>
    <property type="match status" value="1"/>
</dbReference>
<dbReference type="Gene3D" id="3.40.50.1820">
    <property type="entry name" value="alpha/beta hydrolase"/>
    <property type="match status" value="1"/>
</dbReference>
<protein>
    <recommendedName>
        <fullName evidence="4">Esterase</fullName>
    </recommendedName>
</protein>
<dbReference type="AlphaFoldDB" id="A0A917LWJ0"/>
<accession>A0A917LWJ0</accession>